<evidence type="ECO:0008006" key="4">
    <source>
        <dbReference type="Google" id="ProtNLM"/>
    </source>
</evidence>
<evidence type="ECO:0000313" key="2">
    <source>
        <dbReference type="EMBL" id="KAK7464931.1"/>
    </source>
</evidence>
<organism evidence="2 3">
    <name type="scientific">Marasmiellus scandens</name>
    <dbReference type="NCBI Taxonomy" id="2682957"/>
    <lineage>
        <taxon>Eukaryota</taxon>
        <taxon>Fungi</taxon>
        <taxon>Dikarya</taxon>
        <taxon>Basidiomycota</taxon>
        <taxon>Agaricomycotina</taxon>
        <taxon>Agaricomycetes</taxon>
        <taxon>Agaricomycetidae</taxon>
        <taxon>Agaricales</taxon>
        <taxon>Marasmiineae</taxon>
        <taxon>Omphalotaceae</taxon>
        <taxon>Marasmiellus</taxon>
    </lineage>
</organism>
<gene>
    <name evidence="2" type="ORF">VKT23_006139</name>
</gene>
<accession>A0ABR1JQ96</accession>
<keyword evidence="1" id="KW-1133">Transmembrane helix</keyword>
<keyword evidence="3" id="KW-1185">Reference proteome</keyword>
<name>A0ABR1JQ96_9AGAR</name>
<keyword evidence="1" id="KW-0812">Transmembrane</keyword>
<keyword evidence="1" id="KW-0472">Membrane</keyword>
<dbReference type="EMBL" id="JBANRG010000007">
    <property type="protein sequence ID" value="KAK7464931.1"/>
    <property type="molecule type" value="Genomic_DNA"/>
</dbReference>
<protein>
    <recommendedName>
        <fullName evidence="4">FAD/NAD(P)-binding domain-containing protein</fullName>
    </recommendedName>
</protein>
<evidence type="ECO:0000313" key="3">
    <source>
        <dbReference type="Proteomes" id="UP001498398"/>
    </source>
</evidence>
<comment type="caution">
    <text evidence="2">The sequence shown here is derived from an EMBL/GenBank/DDBJ whole genome shotgun (WGS) entry which is preliminary data.</text>
</comment>
<sequence length="527" mass="58121">MDSIFHHKLTPTHSLAAAGIVLFATVYFAFLRRPSAPFWGDLLPLLGVPSKKKYAGTAVICGGSVSGLLAARVCADHFEKVILVDSEGQAKSRSYQNEHPHAYLTLMIDVLRRLWPSFMIDAEAAGAVVTPADLKITSGGVPIPAPHRKFASGTVPETVLLRRKSLDALLQRLLFSNQANVERYSGVVVGLNSNREQGDLLSSVTLKSAEGGKEMCQDASLVVDCTGALQMGSKWLQEIGYKLPNDLRISYDPKARYFTTVFTVPESLKKQLPIPGGYDDAGCLYGWGVDSSVGNTGFLLTRMDNDAVMLCCFGWGNYKVPKTVEDIIPHIDSVKGVEAVPGWVYDTIRLLIQEGDPVCKGMRLPSCSNVRYHMVQDIPANFVAIGDSCLQLNPAFAQGCSKAAIQVIALNALLKESREGNPNRDRVPNEFSRRFFKYTADYLQPVWDATKAIDYGHQTTVTLPNETHKTGSFIRWYSKQCLLASITDINVAYELFKVQMFSATGSSLVQPKVLFSVLFQYLKRRIF</sequence>
<proteinExistence type="predicted"/>
<dbReference type="Proteomes" id="UP001498398">
    <property type="component" value="Unassembled WGS sequence"/>
</dbReference>
<reference evidence="2 3" key="1">
    <citation type="submission" date="2024-01" db="EMBL/GenBank/DDBJ databases">
        <title>A draft genome for the cacao thread blight pathogen Marasmiellus scandens.</title>
        <authorList>
            <person name="Baruah I.K."/>
            <person name="Leung J."/>
            <person name="Bukari Y."/>
            <person name="Amoako-Attah I."/>
            <person name="Meinhardt L.W."/>
            <person name="Bailey B.A."/>
            <person name="Cohen S.P."/>
        </authorList>
    </citation>
    <scope>NUCLEOTIDE SEQUENCE [LARGE SCALE GENOMIC DNA]</scope>
    <source>
        <strain evidence="2 3">GH-19</strain>
    </source>
</reference>
<dbReference type="Gene3D" id="3.50.50.60">
    <property type="entry name" value="FAD/NAD(P)-binding domain"/>
    <property type="match status" value="1"/>
</dbReference>
<dbReference type="InterPro" id="IPR036188">
    <property type="entry name" value="FAD/NAD-bd_sf"/>
</dbReference>
<feature type="transmembrane region" description="Helical" evidence="1">
    <location>
        <begin position="12"/>
        <end position="30"/>
    </location>
</feature>
<evidence type="ECO:0000256" key="1">
    <source>
        <dbReference type="SAM" id="Phobius"/>
    </source>
</evidence>
<dbReference type="SUPFAM" id="SSF51905">
    <property type="entry name" value="FAD/NAD(P)-binding domain"/>
    <property type="match status" value="1"/>
</dbReference>